<reference evidence="2" key="1">
    <citation type="submission" date="2024-02" db="UniProtKB">
        <authorList>
            <consortium name="WormBaseParasite"/>
        </authorList>
    </citation>
    <scope>IDENTIFICATION</scope>
</reference>
<keyword evidence="1" id="KW-1185">Reference proteome</keyword>
<accession>A0AAF3J2S1</accession>
<dbReference type="AlphaFoldDB" id="A0AAF3J2S1"/>
<dbReference type="Proteomes" id="UP000887575">
    <property type="component" value="Unassembled WGS sequence"/>
</dbReference>
<evidence type="ECO:0000313" key="1">
    <source>
        <dbReference type="Proteomes" id="UP000887575"/>
    </source>
</evidence>
<dbReference type="WBParaSite" id="MBELARI_LOCUS12593">
    <property type="protein sequence ID" value="MBELARI_LOCUS12593"/>
    <property type="gene ID" value="MBELARI_LOCUS12593"/>
</dbReference>
<evidence type="ECO:0000313" key="2">
    <source>
        <dbReference type="WBParaSite" id="MBELARI_LOCUS12593"/>
    </source>
</evidence>
<organism evidence="1 2">
    <name type="scientific">Mesorhabditis belari</name>
    <dbReference type="NCBI Taxonomy" id="2138241"/>
    <lineage>
        <taxon>Eukaryota</taxon>
        <taxon>Metazoa</taxon>
        <taxon>Ecdysozoa</taxon>
        <taxon>Nematoda</taxon>
        <taxon>Chromadorea</taxon>
        <taxon>Rhabditida</taxon>
        <taxon>Rhabditina</taxon>
        <taxon>Rhabditomorpha</taxon>
        <taxon>Rhabditoidea</taxon>
        <taxon>Rhabditidae</taxon>
        <taxon>Mesorhabditinae</taxon>
        <taxon>Mesorhabditis</taxon>
    </lineage>
</organism>
<sequence length="188" mass="20925">MSALSSLEYLAIVDSMMNVETLELMYCNYESVNSYNVLNPQGKVLVLSLLRRIAAIRASRLLAAPRFHYSHLRQPTQVVPEFPQVVVEAPVGRPQYTGYNLLFNIANGGQMMARFQSGSGAMVQIHCGNRQFTITDGRSNVLCGTITKLFSGMISNVMNVHTKEAIICHVLLIDLVAFKDQESRSINK</sequence>
<name>A0AAF3J2S1_9BILA</name>
<protein>
    <submittedName>
        <fullName evidence="2">Uncharacterized protein</fullName>
    </submittedName>
</protein>
<proteinExistence type="predicted"/>